<name>A0ABV3F250_9NOCA</name>
<keyword evidence="3" id="KW-1185">Reference proteome</keyword>
<evidence type="ECO:0000313" key="3">
    <source>
        <dbReference type="Proteomes" id="UP001551658"/>
    </source>
</evidence>
<protein>
    <submittedName>
        <fullName evidence="2">Suppressor of fused domain protein</fullName>
    </submittedName>
</protein>
<comment type="caution">
    <text evidence="2">The sequence shown here is derived from an EMBL/GenBank/DDBJ whole genome shotgun (WGS) entry which is preliminary data.</text>
</comment>
<reference evidence="2 3" key="1">
    <citation type="submission" date="2024-06" db="EMBL/GenBank/DDBJ databases">
        <title>The Natural Products Discovery Center: Release of the First 8490 Sequenced Strains for Exploring Actinobacteria Biosynthetic Diversity.</title>
        <authorList>
            <person name="Kalkreuter E."/>
            <person name="Kautsar S.A."/>
            <person name="Yang D."/>
            <person name="Bader C.D."/>
            <person name="Teijaro C.N."/>
            <person name="Fluegel L."/>
            <person name="Davis C.M."/>
            <person name="Simpson J.R."/>
            <person name="Lauterbach L."/>
            <person name="Steele A.D."/>
            <person name="Gui C."/>
            <person name="Meng S."/>
            <person name="Li G."/>
            <person name="Viehrig K."/>
            <person name="Ye F."/>
            <person name="Su P."/>
            <person name="Kiefer A.F."/>
            <person name="Nichols A."/>
            <person name="Cepeda A.J."/>
            <person name="Yan W."/>
            <person name="Fan B."/>
            <person name="Jiang Y."/>
            <person name="Adhikari A."/>
            <person name="Zheng C.-J."/>
            <person name="Schuster L."/>
            <person name="Cowan T.M."/>
            <person name="Smanski M.J."/>
            <person name="Chevrette M.G."/>
            <person name="De Carvalho L.P.S."/>
            <person name="Shen B."/>
        </authorList>
    </citation>
    <scope>NUCLEOTIDE SEQUENCE [LARGE SCALE GENOMIC DNA]</scope>
    <source>
        <strain evidence="2 3">NPDC050671</strain>
    </source>
</reference>
<evidence type="ECO:0000313" key="2">
    <source>
        <dbReference type="EMBL" id="MEV0361766.1"/>
    </source>
</evidence>
<gene>
    <name evidence="2" type="ORF">AB0H72_03605</name>
</gene>
<organism evidence="2 3">
    <name type="scientific">Nocardia fusca</name>
    <dbReference type="NCBI Taxonomy" id="941183"/>
    <lineage>
        <taxon>Bacteria</taxon>
        <taxon>Bacillati</taxon>
        <taxon>Actinomycetota</taxon>
        <taxon>Actinomycetes</taxon>
        <taxon>Mycobacteriales</taxon>
        <taxon>Nocardiaceae</taxon>
        <taxon>Nocardia</taxon>
    </lineage>
</organism>
<feature type="domain" description="Suppressor of fused-like" evidence="1">
    <location>
        <begin position="35"/>
        <end position="181"/>
    </location>
</feature>
<accession>A0ABV3F250</accession>
<sequence length="197" mass="21245">MTAPALLRDVHRALHDTFGPEDDGYTYLGGPGPIDRLDVLVRRPCARDPMTSSITVGMSIEPMPAGDAPGDSRRAELRLARRGGLTVAEEEAVAQQLANIAAHPWITGNRLDWGHTLGIDTDFPTFPGCRAVFLSGPATADMPDCLYLGEESVRIITVIPITGGERARAATMRPVDFITELMADVDIHSERPAMVAD</sequence>
<dbReference type="RefSeq" id="WP_357973041.1">
    <property type="nucleotide sequence ID" value="NZ_JBFAIH010000001.1"/>
</dbReference>
<proteinExistence type="predicted"/>
<dbReference type="Proteomes" id="UP001551658">
    <property type="component" value="Unassembled WGS sequence"/>
</dbReference>
<evidence type="ECO:0000259" key="1">
    <source>
        <dbReference type="Pfam" id="PF05076"/>
    </source>
</evidence>
<dbReference type="EMBL" id="JBFAIH010000001">
    <property type="protein sequence ID" value="MEV0361766.1"/>
    <property type="molecule type" value="Genomic_DNA"/>
</dbReference>
<dbReference type="Pfam" id="PF05076">
    <property type="entry name" value="SUFU"/>
    <property type="match status" value="1"/>
</dbReference>
<dbReference type="InterPro" id="IPR020941">
    <property type="entry name" value="SUFU-like_domain"/>
</dbReference>